<reference evidence="1 2" key="1">
    <citation type="submission" date="2018-10" db="EMBL/GenBank/DDBJ databases">
        <title>Sphingobacterium sp. M05W1-28.</title>
        <authorList>
            <person name="Cai H."/>
        </authorList>
    </citation>
    <scope>NUCLEOTIDE SEQUENCE [LARGE SCALE GENOMIC DNA]</scope>
    <source>
        <strain evidence="1 2">M05W1-28</strain>
    </source>
</reference>
<protein>
    <submittedName>
        <fullName evidence="1">Uncharacterized protein</fullName>
    </submittedName>
</protein>
<keyword evidence="2" id="KW-1185">Reference proteome</keyword>
<evidence type="ECO:0000313" key="2">
    <source>
        <dbReference type="Proteomes" id="UP000282423"/>
    </source>
</evidence>
<evidence type="ECO:0000313" key="1">
    <source>
        <dbReference type="EMBL" id="RKO69745.1"/>
    </source>
</evidence>
<gene>
    <name evidence="1" type="ORF">D7322_21000</name>
</gene>
<organism evidence="1 2">
    <name type="scientific">Sphingobacterium puteale</name>
    <dbReference type="NCBI Taxonomy" id="2420510"/>
    <lineage>
        <taxon>Bacteria</taxon>
        <taxon>Pseudomonadati</taxon>
        <taxon>Bacteroidota</taxon>
        <taxon>Sphingobacteriia</taxon>
        <taxon>Sphingobacteriales</taxon>
        <taxon>Sphingobacteriaceae</taxon>
        <taxon>Sphingobacterium</taxon>
    </lineage>
</organism>
<dbReference type="AlphaFoldDB" id="A0A420VTZ1"/>
<name>A0A420VTZ1_9SPHI</name>
<dbReference type="Proteomes" id="UP000282423">
    <property type="component" value="Unassembled WGS sequence"/>
</dbReference>
<comment type="caution">
    <text evidence="1">The sequence shown here is derived from an EMBL/GenBank/DDBJ whole genome shotgun (WGS) entry which is preliminary data.</text>
</comment>
<sequence length="104" mass="12313">MKSYFKYIAKQILRSIHTAMLILRYSEVGNSQWGQDFTKLYLFVIGKRVRKESALTRYRRKFALFPHGWVPKILVWQIRSPRQYHQAFHAKAGGHQTAKCDVTN</sequence>
<dbReference type="EMBL" id="RBWS01000017">
    <property type="protein sequence ID" value="RKO69745.1"/>
    <property type="molecule type" value="Genomic_DNA"/>
</dbReference>
<accession>A0A420VTZ1</accession>
<proteinExistence type="predicted"/>